<evidence type="ECO:0000313" key="2">
    <source>
        <dbReference type="Proteomes" id="UP000801492"/>
    </source>
</evidence>
<name>A0A8K0GMM0_IGNLU</name>
<gene>
    <name evidence="1" type="ORF">ILUMI_01003</name>
</gene>
<keyword evidence="2" id="KW-1185">Reference proteome</keyword>
<reference evidence="1" key="1">
    <citation type="submission" date="2019-08" db="EMBL/GenBank/DDBJ databases">
        <title>The genome of the North American firefly Photinus pyralis.</title>
        <authorList>
            <consortium name="Photinus pyralis genome working group"/>
            <person name="Fallon T.R."/>
            <person name="Sander Lower S.E."/>
            <person name="Weng J.-K."/>
        </authorList>
    </citation>
    <scope>NUCLEOTIDE SEQUENCE</scope>
    <source>
        <strain evidence="1">TRF0915ILg1</strain>
        <tissue evidence="1">Whole body</tissue>
    </source>
</reference>
<dbReference type="AlphaFoldDB" id="A0A8K0GMM0"/>
<dbReference type="Proteomes" id="UP000801492">
    <property type="component" value="Unassembled WGS sequence"/>
</dbReference>
<accession>A0A8K0GMM0</accession>
<comment type="caution">
    <text evidence="1">The sequence shown here is derived from an EMBL/GenBank/DDBJ whole genome shotgun (WGS) entry which is preliminary data.</text>
</comment>
<evidence type="ECO:0000313" key="1">
    <source>
        <dbReference type="EMBL" id="KAF2905176.1"/>
    </source>
</evidence>
<dbReference type="EMBL" id="VTPC01000588">
    <property type="protein sequence ID" value="KAF2905176.1"/>
    <property type="molecule type" value="Genomic_DNA"/>
</dbReference>
<protein>
    <submittedName>
        <fullName evidence="1">Uncharacterized protein</fullName>
    </submittedName>
</protein>
<dbReference type="OrthoDB" id="10058710at2759"/>
<sequence length="118" mass="14379">MRKQAFRRDEPLPQIFVEFATIRDRAYEGRIQVFLHDGRLTQQYVVYAYIKIESNRIKYVPLNQNRLRAKEYVGLADYLQLHHREEAEEDFHVAWWFYLLHSWADLAHINSVFKTPWP</sequence>
<proteinExistence type="predicted"/>
<organism evidence="1 2">
    <name type="scientific">Ignelater luminosus</name>
    <name type="common">Cucubano</name>
    <name type="synonym">Pyrophorus luminosus</name>
    <dbReference type="NCBI Taxonomy" id="2038154"/>
    <lineage>
        <taxon>Eukaryota</taxon>
        <taxon>Metazoa</taxon>
        <taxon>Ecdysozoa</taxon>
        <taxon>Arthropoda</taxon>
        <taxon>Hexapoda</taxon>
        <taxon>Insecta</taxon>
        <taxon>Pterygota</taxon>
        <taxon>Neoptera</taxon>
        <taxon>Endopterygota</taxon>
        <taxon>Coleoptera</taxon>
        <taxon>Polyphaga</taxon>
        <taxon>Elateriformia</taxon>
        <taxon>Elateroidea</taxon>
        <taxon>Elateridae</taxon>
        <taxon>Agrypninae</taxon>
        <taxon>Pyrophorini</taxon>
        <taxon>Ignelater</taxon>
    </lineage>
</organism>